<organism evidence="1 2">
    <name type="scientific">Drosophila lebanonensis</name>
    <name type="common">Fruit fly</name>
    <name type="synonym">Scaptodrosophila lebanonensis</name>
    <dbReference type="NCBI Taxonomy" id="7225"/>
    <lineage>
        <taxon>Eukaryota</taxon>
        <taxon>Metazoa</taxon>
        <taxon>Ecdysozoa</taxon>
        <taxon>Arthropoda</taxon>
        <taxon>Hexapoda</taxon>
        <taxon>Insecta</taxon>
        <taxon>Pterygota</taxon>
        <taxon>Neoptera</taxon>
        <taxon>Endopterygota</taxon>
        <taxon>Diptera</taxon>
        <taxon>Brachycera</taxon>
        <taxon>Muscomorpha</taxon>
        <taxon>Ephydroidea</taxon>
        <taxon>Drosophilidae</taxon>
        <taxon>Scaptodrosophila</taxon>
    </lineage>
</organism>
<keyword evidence="1" id="KW-1185">Reference proteome</keyword>
<dbReference type="GO" id="GO:0031146">
    <property type="term" value="P:SCF-dependent proteasomal ubiquitin-dependent protein catabolic process"/>
    <property type="evidence" value="ECO:0007669"/>
    <property type="project" value="TreeGrafter"/>
</dbReference>
<dbReference type="RefSeq" id="XP_030372437.1">
    <property type="nucleotide sequence ID" value="XM_030516577.1"/>
</dbReference>
<evidence type="ECO:0000313" key="2">
    <source>
        <dbReference type="RefSeq" id="XP_030372437.1"/>
    </source>
</evidence>
<accession>A0A6J2TBV0</accession>
<dbReference type="Gene3D" id="3.80.10.10">
    <property type="entry name" value="Ribonuclease Inhibitor"/>
    <property type="match status" value="1"/>
</dbReference>
<dbReference type="OrthoDB" id="423607at2759"/>
<dbReference type="PANTHER" id="PTHR13318">
    <property type="entry name" value="PARTNER OF PAIRED, ISOFORM B-RELATED"/>
    <property type="match status" value="1"/>
</dbReference>
<reference evidence="2" key="1">
    <citation type="submission" date="2025-08" db="UniProtKB">
        <authorList>
            <consortium name="RefSeq"/>
        </authorList>
    </citation>
    <scope>IDENTIFICATION</scope>
    <source>
        <strain evidence="2">11010-0011.00</strain>
        <tissue evidence="2">Whole body</tissue>
    </source>
</reference>
<evidence type="ECO:0000313" key="1">
    <source>
        <dbReference type="Proteomes" id="UP000504634"/>
    </source>
</evidence>
<proteinExistence type="predicted"/>
<name>A0A6J2TBV0_DROLE</name>
<gene>
    <name evidence="2" type="primary">LOC115622585</name>
</gene>
<dbReference type="InterPro" id="IPR032675">
    <property type="entry name" value="LRR_dom_sf"/>
</dbReference>
<sequence length="454" mass="52926">MTSSGPLIVINHNHHLLRGSSKSKRNMARTTDFSDLDVHSVLLIMKHLKSLEDQVNLARCSRKFSNAFVQLHHGHFKEIIDNEMKFKSLDEWRAFLWMCGANVKHMQLYNDDDHPLQLLPLASKFCTNLESITLHNVTVAKAQPFLLAIRTLKRVQIRNYKNTSKDLIKSMLRYLPYLNSLGLEYFDRKELQELRHFKNLRELQLYDEVTASDFVDIIKPMSDLRILQLRNAKKFLTTQTIKQLVAHCSQLEKLSFFDSDADLTNVAQFSNLKYLQVHCPEQYKTRLFKALAKKNASHLEYLVLHKKRWINEEQAQYIGTMQSLKILVCKPRDDRCMEHLANLTQLECLSMQSSRDVGEMALMAVLSANEKLRYLNICFCMSITDHFVMSALTYLAKRISHQPLELYAAATDIRRDIMDRLTADHRSKQLCLYFECSNGLYCDGHYYNDEAEFA</sequence>
<dbReference type="GO" id="GO:0019005">
    <property type="term" value="C:SCF ubiquitin ligase complex"/>
    <property type="evidence" value="ECO:0007669"/>
    <property type="project" value="TreeGrafter"/>
</dbReference>
<dbReference type="Proteomes" id="UP000504634">
    <property type="component" value="Unplaced"/>
</dbReference>
<dbReference type="AlphaFoldDB" id="A0A6J2TBV0"/>
<dbReference type="SUPFAM" id="SSF52047">
    <property type="entry name" value="RNI-like"/>
    <property type="match status" value="1"/>
</dbReference>
<dbReference type="GeneID" id="115622585"/>
<protein>
    <submittedName>
        <fullName evidence="2">Uncharacterized protein LOC115622585 isoform X1</fullName>
    </submittedName>
</protein>